<feature type="non-terminal residue" evidence="2">
    <location>
        <position position="1"/>
    </location>
</feature>
<gene>
    <name evidence="2" type="ORF">ENL21_01925</name>
</gene>
<organism evidence="2">
    <name type="scientific">Caldithrix abyssi</name>
    <dbReference type="NCBI Taxonomy" id="187145"/>
    <lineage>
        <taxon>Bacteria</taxon>
        <taxon>Pseudomonadati</taxon>
        <taxon>Calditrichota</taxon>
        <taxon>Calditrichia</taxon>
        <taxon>Calditrichales</taxon>
        <taxon>Calditrichaceae</taxon>
        <taxon>Caldithrix</taxon>
    </lineage>
</organism>
<dbReference type="InterPro" id="IPR037171">
    <property type="entry name" value="NagB/RpiA_transferase-like"/>
</dbReference>
<proteinExistence type="predicted"/>
<dbReference type="InterPro" id="IPR014036">
    <property type="entry name" value="DeoR-like_C"/>
</dbReference>
<name>A0A7V5H289_CALAY</name>
<dbReference type="EMBL" id="DRTD01000141">
    <property type="protein sequence ID" value="HHE54511.1"/>
    <property type="molecule type" value="Genomic_DNA"/>
</dbReference>
<evidence type="ECO:0000259" key="1">
    <source>
        <dbReference type="Pfam" id="PF00455"/>
    </source>
</evidence>
<dbReference type="SUPFAM" id="SSF100950">
    <property type="entry name" value="NagB/RpiA/CoA transferase-like"/>
    <property type="match status" value="1"/>
</dbReference>
<sequence length="65" mass="7427">AYLNRIMIEISREVFVVTDSSKFNKRSFAFIAPMNQIHTVITDRNIPATEKEKMEKIGAQVIVAD</sequence>
<dbReference type="AlphaFoldDB" id="A0A7V5H289"/>
<reference evidence="2" key="1">
    <citation type="journal article" date="2020" name="mSystems">
        <title>Genome- and Community-Level Interaction Insights into Carbon Utilization and Element Cycling Functions of Hydrothermarchaeota in Hydrothermal Sediment.</title>
        <authorList>
            <person name="Zhou Z."/>
            <person name="Liu Y."/>
            <person name="Xu W."/>
            <person name="Pan J."/>
            <person name="Luo Z.H."/>
            <person name="Li M."/>
        </authorList>
    </citation>
    <scope>NUCLEOTIDE SEQUENCE [LARGE SCALE GENOMIC DNA]</scope>
    <source>
        <strain evidence="2">HyVt-76</strain>
    </source>
</reference>
<comment type="caution">
    <text evidence="2">The sequence shown here is derived from an EMBL/GenBank/DDBJ whole genome shotgun (WGS) entry which is preliminary data.</text>
</comment>
<feature type="domain" description="DeoR-like transcriptional repressor C-terminal sensor" evidence="1">
    <location>
        <begin position="2"/>
        <end position="44"/>
    </location>
</feature>
<dbReference type="Pfam" id="PF00455">
    <property type="entry name" value="DeoRC"/>
    <property type="match status" value="1"/>
</dbReference>
<dbReference type="Proteomes" id="UP000886111">
    <property type="component" value="Unassembled WGS sequence"/>
</dbReference>
<protein>
    <submittedName>
        <fullName evidence="2">DeoR/GlpR transcriptional regulator</fullName>
    </submittedName>
</protein>
<evidence type="ECO:0000313" key="2">
    <source>
        <dbReference type="EMBL" id="HHE54511.1"/>
    </source>
</evidence>
<accession>A0A7V5H289</accession>